<evidence type="ECO:0000313" key="3">
    <source>
        <dbReference type="Proteomes" id="UP001165065"/>
    </source>
</evidence>
<dbReference type="EMBL" id="BRYA01001473">
    <property type="protein sequence ID" value="GMI44225.1"/>
    <property type="molecule type" value="Genomic_DNA"/>
</dbReference>
<evidence type="ECO:0000313" key="2">
    <source>
        <dbReference type="EMBL" id="GMI44225.1"/>
    </source>
</evidence>
<gene>
    <name evidence="2" type="ORF">TrCOL_g3477</name>
</gene>
<dbReference type="AlphaFoldDB" id="A0A9W7GFW1"/>
<evidence type="ECO:0000256" key="1">
    <source>
        <dbReference type="SAM" id="MobiDB-lite"/>
    </source>
</evidence>
<proteinExistence type="predicted"/>
<sequence length="245" mass="27719">MPLPPKKGMPRKTAHVKWLGKSIALGTFPEYMAKEKSLKAREQVQQWVEDFKTTELPNHTWAKSKLEALGIRQVEKKKKDSRRYKKLVKPKKKMARKKCLPKPTEGSKDDNPNPSDEWFSPYQPFEQQQLVSQVYSQSAFMNSIGCFGTYDFQTDFNNKYVVVEVPCINTHPSQCLPSFEQYSNMSGEVAVQHVEGDFALVPIPISTSSSSPSEGGMMSESVLAPFDFGNIFPDGADAAPTMWRR</sequence>
<name>A0A9W7GFW1_9STRA</name>
<organism evidence="2 3">
    <name type="scientific">Triparma columacea</name>
    <dbReference type="NCBI Taxonomy" id="722753"/>
    <lineage>
        <taxon>Eukaryota</taxon>
        <taxon>Sar</taxon>
        <taxon>Stramenopiles</taxon>
        <taxon>Ochrophyta</taxon>
        <taxon>Bolidophyceae</taxon>
        <taxon>Parmales</taxon>
        <taxon>Triparmaceae</taxon>
        <taxon>Triparma</taxon>
    </lineage>
</organism>
<accession>A0A9W7GFW1</accession>
<feature type="region of interest" description="Disordered" evidence="1">
    <location>
        <begin position="77"/>
        <end position="120"/>
    </location>
</feature>
<keyword evidence="3" id="KW-1185">Reference proteome</keyword>
<reference evidence="3" key="1">
    <citation type="journal article" date="2023" name="Commun. Biol.">
        <title>Genome analysis of Parmales, the sister group of diatoms, reveals the evolutionary specialization of diatoms from phago-mixotrophs to photoautotrophs.</title>
        <authorList>
            <person name="Ban H."/>
            <person name="Sato S."/>
            <person name="Yoshikawa S."/>
            <person name="Yamada K."/>
            <person name="Nakamura Y."/>
            <person name="Ichinomiya M."/>
            <person name="Sato N."/>
            <person name="Blanc-Mathieu R."/>
            <person name="Endo H."/>
            <person name="Kuwata A."/>
            <person name="Ogata H."/>
        </authorList>
    </citation>
    <scope>NUCLEOTIDE SEQUENCE [LARGE SCALE GENOMIC DNA]</scope>
</reference>
<comment type="caution">
    <text evidence="2">The sequence shown here is derived from an EMBL/GenBank/DDBJ whole genome shotgun (WGS) entry which is preliminary data.</text>
</comment>
<protein>
    <submittedName>
        <fullName evidence="2">Uncharacterized protein</fullName>
    </submittedName>
</protein>
<dbReference type="OrthoDB" id="46792at2759"/>
<feature type="compositionally biased region" description="Basic residues" evidence="1">
    <location>
        <begin position="79"/>
        <end position="100"/>
    </location>
</feature>
<dbReference type="Proteomes" id="UP001165065">
    <property type="component" value="Unassembled WGS sequence"/>
</dbReference>